<feature type="compositionally biased region" description="Basic residues" evidence="1">
    <location>
        <begin position="8"/>
        <end position="26"/>
    </location>
</feature>
<feature type="compositionally biased region" description="Basic and acidic residues" evidence="1">
    <location>
        <begin position="464"/>
        <end position="477"/>
    </location>
</feature>
<feature type="region of interest" description="Disordered" evidence="1">
    <location>
        <begin position="649"/>
        <end position="669"/>
    </location>
</feature>
<dbReference type="PANTHER" id="PTHR14740:SF3">
    <property type="entry name" value="CASPASE ACTIVITY AND APOPTOSIS INHIBITOR 1"/>
    <property type="match status" value="1"/>
</dbReference>
<dbReference type="InterPro" id="IPR038991">
    <property type="entry name" value="CAAP1"/>
</dbReference>
<feature type="region of interest" description="Disordered" evidence="1">
    <location>
        <begin position="718"/>
        <end position="737"/>
    </location>
</feature>
<dbReference type="KEGG" id="tpal:117644099"/>
<dbReference type="GeneID" id="117644099"/>
<dbReference type="Pfam" id="PF15335">
    <property type="entry name" value="CAAP1"/>
    <property type="match status" value="1"/>
</dbReference>
<proteinExistence type="predicted"/>
<accession>A0A6P8YY61</accession>
<feature type="region of interest" description="Disordered" evidence="1">
    <location>
        <begin position="1"/>
        <end position="34"/>
    </location>
</feature>
<evidence type="ECO:0000256" key="1">
    <source>
        <dbReference type="SAM" id="MobiDB-lite"/>
    </source>
</evidence>
<dbReference type="AlphaFoldDB" id="A0A6P8YY61"/>
<dbReference type="GO" id="GO:0042981">
    <property type="term" value="P:regulation of apoptotic process"/>
    <property type="evidence" value="ECO:0007669"/>
    <property type="project" value="InterPro"/>
</dbReference>
<protein>
    <submittedName>
        <fullName evidence="3">Slender lobes-like protein</fullName>
    </submittedName>
</protein>
<keyword evidence="2" id="KW-1185">Reference proteome</keyword>
<evidence type="ECO:0000313" key="3">
    <source>
        <dbReference type="RefSeq" id="XP_034239192.1"/>
    </source>
</evidence>
<organism evidence="3">
    <name type="scientific">Thrips palmi</name>
    <name type="common">Melon thrips</name>
    <dbReference type="NCBI Taxonomy" id="161013"/>
    <lineage>
        <taxon>Eukaryota</taxon>
        <taxon>Metazoa</taxon>
        <taxon>Ecdysozoa</taxon>
        <taxon>Arthropoda</taxon>
        <taxon>Hexapoda</taxon>
        <taxon>Insecta</taxon>
        <taxon>Pterygota</taxon>
        <taxon>Neoptera</taxon>
        <taxon>Paraneoptera</taxon>
        <taxon>Thysanoptera</taxon>
        <taxon>Terebrantia</taxon>
        <taxon>Thripoidea</taxon>
        <taxon>Thripidae</taxon>
        <taxon>Thrips</taxon>
    </lineage>
</organism>
<feature type="compositionally biased region" description="Acidic residues" evidence="1">
    <location>
        <begin position="429"/>
        <end position="449"/>
    </location>
</feature>
<feature type="compositionally biased region" description="Basic and acidic residues" evidence="1">
    <location>
        <begin position="554"/>
        <end position="568"/>
    </location>
</feature>
<sequence>MDRETNKISKKKNVKKHKLSKRKKHHDTSGEESIDLSEKIYPIAHYINDREEMIQQVFSVMEKEKLNCMLPPILKGMTIEVLKEKCLKELTKMSDDEVRKVLCGETIEASTKKVPGPTNIDSDTCQSLSSVEECNNTEKEKRTLLDILEQEMQEIAYNTVLKRAEKPETESDDGLPEIVAITPTHSPSRATNNVLLICIDSGDDEPSKCVSEPVIGNNILKQLDNHDVVCEGGTDVLCIPNTSANTETVNLEKNTASFVNIPSTSPSKPPPEINHSNLGHISKATNSQESLTIQVFSKNMSSERIVKKVCKLSNSDPDLGKNPIVNTVNSKADDLVTDSALFDCDKNILFSENSQNVVEVLTTVPANEVEEIQIIDENITAQQSSKEGSQFCDTSISQLVDSCISLQNSIKSIDPQYDEVTLENKAEEKEEGEITEEESEEEVEVLETSEEQHQSSTIFLSSDDDVKSDLSRLDQKNKVRKHHHRSKGSKRNNVSPERSRRRIEKRGNRSYRRKTTSTVKESQRHNEKEKGATPDNHSLSNSTQIPDEVTLESHPAETESTLSEKDDSSQVVEEMETEICDPSTSPNTLEIHISDTKLDSSEETEGTDSAEPVSTKTSWADRWAEKKDLKKVVITSKICQNVRKRILSARRKQANPEPATTQTAPLPPVPPLVLHVEGSVQEYQMLQLLDTEERNEPNPSVLDLLPHGKDFEVVSSVKSNHDLELPDPNLEEANQTE</sequence>
<feature type="compositionally biased region" description="Basic residues" evidence="1">
    <location>
        <begin position="478"/>
        <end position="490"/>
    </location>
</feature>
<gene>
    <name evidence="3" type="primary">LOC117644099</name>
</gene>
<feature type="compositionally biased region" description="Polar residues" evidence="1">
    <location>
        <begin position="535"/>
        <end position="545"/>
    </location>
</feature>
<dbReference type="PANTHER" id="PTHR14740">
    <property type="entry name" value="CASPASE ACTIVITY AND APOPTOSIS INHIBITOR 1"/>
    <property type="match status" value="1"/>
</dbReference>
<feature type="region of interest" description="Disordered" evidence="1">
    <location>
        <begin position="424"/>
        <end position="620"/>
    </location>
</feature>
<name>A0A6P8YY61_THRPL</name>
<evidence type="ECO:0000313" key="2">
    <source>
        <dbReference type="Proteomes" id="UP000515158"/>
    </source>
</evidence>
<dbReference type="RefSeq" id="XP_034239192.1">
    <property type="nucleotide sequence ID" value="XM_034383301.1"/>
</dbReference>
<feature type="compositionally biased region" description="Basic and acidic residues" evidence="1">
    <location>
        <begin position="521"/>
        <end position="532"/>
    </location>
</feature>
<dbReference type="OrthoDB" id="10064012at2759"/>
<reference evidence="3" key="1">
    <citation type="submission" date="2025-08" db="UniProtKB">
        <authorList>
            <consortium name="RefSeq"/>
        </authorList>
    </citation>
    <scope>IDENTIFICATION</scope>
    <source>
        <tissue evidence="3">Total insect</tissue>
    </source>
</reference>
<dbReference type="Proteomes" id="UP000515158">
    <property type="component" value="Unplaced"/>
</dbReference>
<feature type="compositionally biased region" description="Basic residues" evidence="1">
    <location>
        <begin position="499"/>
        <end position="515"/>
    </location>
</feature>
<dbReference type="InParanoid" id="A0A6P8YY61"/>